<keyword evidence="1" id="KW-0521">NADP</keyword>
<dbReference type="GeneID" id="113852622"/>
<dbReference type="Gene3D" id="3.40.50.720">
    <property type="entry name" value="NAD(P)-binding Rossmann-like Domain"/>
    <property type="match status" value="1"/>
</dbReference>
<dbReference type="AlphaFoldDB" id="A0A8B8K651"/>
<dbReference type="GO" id="GO:0016616">
    <property type="term" value="F:oxidoreductase activity, acting on the CH-OH group of donors, NAD or NADP as acceptor"/>
    <property type="evidence" value="ECO:0007669"/>
    <property type="project" value="TreeGrafter"/>
</dbReference>
<comment type="similarity">
    <text evidence="3">Belongs to the NAD(P)-dependent epimerase/dehydratase family. Dihydroflavonol-4-reductase subfamily.</text>
</comment>
<dbReference type="InterPro" id="IPR050425">
    <property type="entry name" value="NAD(P)_dehydrat-like"/>
</dbReference>
<reference evidence="6" key="2">
    <citation type="submission" date="2025-08" db="UniProtKB">
        <authorList>
            <consortium name="RefSeq"/>
        </authorList>
    </citation>
    <scope>IDENTIFICATION</scope>
    <source>
        <tissue evidence="6">Young leaves</tissue>
    </source>
</reference>
<proteinExistence type="inferred from homology"/>
<dbReference type="PANTHER" id="PTHR10366:SF295">
    <property type="entry name" value="NAD(P)-BINDING ROSSMANN-FOLD SUPERFAMILY PROTEIN"/>
    <property type="match status" value="1"/>
</dbReference>
<evidence type="ECO:0000259" key="4">
    <source>
        <dbReference type="Pfam" id="PF01370"/>
    </source>
</evidence>
<dbReference type="InterPro" id="IPR036291">
    <property type="entry name" value="NAD(P)-bd_dom_sf"/>
</dbReference>
<sequence length="326" mass="35512">MANQNNIEVVCVTGANGFIGSWLVRTLLEKENPHYTIHATIFPGSDASHLFTLHPDATNRITLFPADILDPAAVSRAVAGSSGVFHVASPCTLEDPADPHKELVEPAVEGTRNVLEAAKRVVLTSSISAMVPNPNWPANRVVDESSWTDVEFCKEMGKWYPVAKTEAERAAWGFDGVDVVAIQPATCLGALLQASLNASSAVLQRLMMGSRETQEYHWLGAAHVKDVAKAHVLLYETPTASGRYLCTNGIYQFSTFATIVSQLYPHFPIHRFPAETQPGLTPCKDAAKRLIDLGFVFTPIEDAVREAAESLMAKGFLQQTPLQSRD</sequence>
<dbReference type="CDD" id="cd08958">
    <property type="entry name" value="FR_SDR_e"/>
    <property type="match status" value="1"/>
</dbReference>
<dbReference type="OrthoDB" id="2735536at2759"/>
<dbReference type="RefSeq" id="XP_027338739.1">
    <property type="nucleotide sequence ID" value="XM_027482938.1"/>
</dbReference>
<name>A0A8B8K651_ABRPR</name>
<evidence type="ECO:0000313" key="6">
    <source>
        <dbReference type="RefSeq" id="XP_027338739.1"/>
    </source>
</evidence>
<evidence type="ECO:0000256" key="3">
    <source>
        <dbReference type="ARBA" id="ARBA00023445"/>
    </source>
</evidence>
<protein>
    <submittedName>
        <fullName evidence="6">Cinnamoyl-CoA reductase 2</fullName>
    </submittedName>
</protein>
<keyword evidence="5" id="KW-1185">Reference proteome</keyword>
<dbReference type="Proteomes" id="UP000694853">
    <property type="component" value="Unplaced"/>
</dbReference>
<dbReference type="FunFam" id="3.40.50.720:FF:000085">
    <property type="entry name" value="Dihydroflavonol reductase"/>
    <property type="match status" value="1"/>
</dbReference>
<dbReference type="SUPFAM" id="SSF51735">
    <property type="entry name" value="NAD(P)-binding Rossmann-fold domains"/>
    <property type="match status" value="1"/>
</dbReference>
<dbReference type="InterPro" id="IPR001509">
    <property type="entry name" value="Epimerase_deHydtase"/>
</dbReference>
<feature type="domain" description="NAD-dependent epimerase/dehydratase" evidence="4">
    <location>
        <begin position="10"/>
        <end position="240"/>
    </location>
</feature>
<accession>A0A8B8K651</accession>
<organism evidence="5 6">
    <name type="scientific">Abrus precatorius</name>
    <name type="common">Indian licorice</name>
    <name type="synonym">Glycine abrus</name>
    <dbReference type="NCBI Taxonomy" id="3816"/>
    <lineage>
        <taxon>Eukaryota</taxon>
        <taxon>Viridiplantae</taxon>
        <taxon>Streptophyta</taxon>
        <taxon>Embryophyta</taxon>
        <taxon>Tracheophyta</taxon>
        <taxon>Spermatophyta</taxon>
        <taxon>Magnoliopsida</taxon>
        <taxon>eudicotyledons</taxon>
        <taxon>Gunneridae</taxon>
        <taxon>Pentapetalae</taxon>
        <taxon>rosids</taxon>
        <taxon>fabids</taxon>
        <taxon>Fabales</taxon>
        <taxon>Fabaceae</taxon>
        <taxon>Papilionoideae</taxon>
        <taxon>50 kb inversion clade</taxon>
        <taxon>NPAAA clade</taxon>
        <taxon>indigoferoid/millettioid clade</taxon>
        <taxon>Abreae</taxon>
        <taxon>Abrus</taxon>
    </lineage>
</organism>
<reference evidence="5" key="1">
    <citation type="journal article" date="2019" name="Toxins">
        <title>Detection of Abrin-Like and Prepropulchellin-Like Toxin Genes and Transcripts Using Whole Genome Sequencing and Full-Length Transcript Sequencing of Abrus precatorius.</title>
        <authorList>
            <person name="Hovde B.T."/>
            <person name="Daligault H.E."/>
            <person name="Hanschen E.R."/>
            <person name="Kunde Y.A."/>
            <person name="Johnson M.B."/>
            <person name="Starkenburg S.R."/>
            <person name="Johnson S.L."/>
        </authorList>
    </citation>
    <scope>NUCLEOTIDE SEQUENCE [LARGE SCALE GENOMIC DNA]</scope>
</reference>
<dbReference type="Pfam" id="PF01370">
    <property type="entry name" value="Epimerase"/>
    <property type="match status" value="1"/>
</dbReference>
<evidence type="ECO:0000313" key="5">
    <source>
        <dbReference type="Proteomes" id="UP000694853"/>
    </source>
</evidence>
<dbReference type="PANTHER" id="PTHR10366">
    <property type="entry name" value="NAD DEPENDENT EPIMERASE/DEHYDRATASE"/>
    <property type="match status" value="1"/>
</dbReference>
<evidence type="ECO:0000256" key="1">
    <source>
        <dbReference type="ARBA" id="ARBA00022857"/>
    </source>
</evidence>
<dbReference type="KEGG" id="aprc:113852622"/>
<gene>
    <name evidence="6" type="primary">LOC113852622</name>
</gene>
<evidence type="ECO:0000256" key="2">
    <source>
        <dbReference type="ARBA" id="ARBA00023002"/>
    </source>
</evidence>
<keyword evidence="2" id="KW-0560">Oxidoreductase</keyword>